<evidence type="ECO:0000256" key="10">
    <source>
        <dbReference type="HAMAP-Rule" id="MF_01465"/>
    </source>
</evidence>
<comment type="subunit">
    <text evidence="10">Component of the Sec protein translocase complex. Heterotrimer consisting of SecY, SecE and SecG subunits. The heterotrimers can form oligomers, although 1 heterotrimer is thought to be able to translocate proteins. Interacts with the ribosome. Interacts with SecDF, and other proteins may be involved. Interacts with SecA.</text>
</comment>
<feature type="transmembrane region" description="Helical" evidence="10">
    <location>
        <begin position="112"/>
        <end position="132"/>
    </location>
</feature>
<protein>
    <recommendedName>
        <fullName evidence="9 10">Protein translocase subunit SecY</fullName>
    </recommendedName>
</protein>
<feature type="transmembrane region" description="Helical" evidence="10">
    <location>
        <begin position="14"/>
        <end position="36"/>
    </location>
</feature>
<dbReference type="GO" id="GO:0065002">
    <property type="term" value="P:intracellular protein transmembrane transport"/>
    <property type="evidence" value="ECO:0007669"/>
    <property type="project" value="UniProtKB-UniRule"/>
</dbReference>
<dbReference type="InterPro" id="IPR023201">
    <property type="entry name" value="SecY_dom_sf"/>
</dbReference>
<evidence type="ECO:0000256" key="8">
    <source>
        <dbReference type="ARBA" id="ARBA00023136"/>
    </source>
</evidence>
<dbReference type="SUPFAM" id="SSF103491">
    <property type="entry name" value="Preprotein translocase SecY subunit"/>
    <property type="match status" value="1"/>
</dbReference>
<evidence type="ECO:0000256" key="12">
    <source>
        <dbReference type="RuleBase" id="RU003484"/>
    </source>
</evidence>
<dbReference type="InterPro" id="IPR026593">
    <property type="entry name" value="SecY"/>
</dbReference>
<gene>
    <name evidence="10" type="primary">secY</name>
    <name evidence="14" type="ORF">EI71_00491</name>
</gene>
<evidence type="ECO:0000313" key="14">
    <source>
        <dbReference type="EMBL" id="RIA78179.1"/>
    </source>
</evidence>
<evidence type="ECO:0000256" key="7">
    <source>
        <dbReference type="ARBA" id="ARBA00023010"/>
    </source>
</evidence>
<evidence type="ECO:0000256" key="1">
    <source>
        <dbReference type="ARBA" id="ARBA00004141"/>
    </source>
</evidence>
<keyword evidence="3 10" id="KW-0813">Transport</keyword>
<dbReference type="InterPro" id="IPR030659">
    <property type="entry name" value="SecY_CS"/>
</dbReference>
<evidence type="ECO:0000256" key="13">
    <source>
        <dbReference type="RuleBase" id="RU004349"/>
    </source>
</evidence>
<dbReference type="AlphaFoldDB" id="A0A397S0G8"/>
<name>A0A397S0G8_9MOLU</name>
<sequence>MFNKAKLILSNREVVLKILITFALLLVFKAGTYIPIPLIDTSTITNLISGNDFLTVLNAFSGGGLSHFSILALGISPYITASIVVQMLQMVIPTLKDWGEQGENGKEKLNRVTRYLTIVISMVQALLIIFSLGSKPENVLGNSLIQYRGAFWVFYIYMAVVITAGSAFTMWLADLITRHGIGNGSSIIIAAGIISSIPRMFTTLNGKYLGDAYSGLNLFLYILIIVLYVAMILAVVYFEGAVRKVPVQYANRQAGQQGSDIPIKLNSASVIPVIFASTIMSIPMTIIGVLGLQTETSTGAYWINQIFSTSEPIGIAIYIIFIVFFSFFYSFMQLDPEKIADNLEKQGAYIPGYRPGEETKHQLSKMLFRITEIGALYLVVLAMVPIIVSKAFQFSSSEASSITVGGTSLIIIVGVAIETFRQIETASETKEYKGFLD</sequence>
<comment type="function">
    <text evidence="10 11">The central subunit of the protein translocation channel SecYEG. Consists of two halves formed by TMs 1-5 and 6-10. These two domains form a lateral gate at the front which open onto the bilayer between TMs 2 and 7, and are clamped together by SecE at the back. The channel is closed by both a pore ring composed of hydrophobic SecY resides and a short helix (helix 2A) on the extracellular side of the membrane which forms a plug. The plug probably moves laterally to allow the channel to open. The ring and the pore may move independently.</text>
</comment>
<keyword evidence="10" id="KW-1003">Cell membrane</keyword>
<feature type="transmembrane region" description="Helical" evidence="10">
    <location>
        <begin position="367"/>
        <end position="388"/>
    </location>
</feature>
<dbReference type="PRINTS" id="PR00303">
    <property type="entry name" value="SECYTRNLCASE"/>
</dbReference>
<dbReference type="OrthoDB" id="9809248at2"/>
<keyword evidence="7 10" id="KW-0811">Translocation</keyword>
<evidence type="ECO:0000256" key="5">
    <source>
        <dbReference type="ARBA" id="ARBA00022927"/>
    </source>
</evidence>
<reference evidence="14 15" key="1">
    <citation type="submission" date="2018-08" db="EMBL/GenBank/DDBJ databases">
        <title>Genomic Encyclopedia of Archaeal and Bacterial Type Strains, Phase II (KMG-II): from individual species to whole genera.</title>
        <authorList>
            <person name="Goeker M."/>
        </authorList>
    </citation>
    <scope>NUCLEOTIDE SEQUENCE [LARGE SCALE GENOMIC DNA]</scope>
    <source>
        <strain evidence="14 15">ATCC 27112</strain>
    </source>
</reference>
<feature type="transmembrane region" description="Helical" evidence="10">
    <location>
        <begin position="218"/>
        <end position="238"/>
    </location>
</feature>
<evidence type="ECO:0000256" key="4">
    <source>
        <dbReference type="ARBA" id="ARBA00022692"/>
    </source>
</evidence>
<comment type="caution">
    <text evidence="14">The sequence shown here is derived from an EMBL/GenBank/DDBJ whole genome shotgun (WGS) entry which is preliminary data.</text>
</comment>
<keyword evidence="8 10" id="KW-0472">Membrane</keyword>
<dbReference type="Pfam" id="PF00344">
    <property type="entry name" value="SecY"/>
    <property type="match status" value="1"/>
</dbReference>
<evidence type="ECO:0000313" key="15">
    <source>
        <dbReference type="Proteomes" id="UP000266506"/>
    </source>
</evidence>
<keyword evidence="4 10" id="KW-0812">Transmembrane</keyword>
<dbReference type="HAMAP" id="MF_01465">
    <property type="entry name" value="SecY"/>
    <property type="match status" value="1"/>
</dbReference>
<evidence type="ECO:0000256" key="11">
    <source>
        <dbReference type="RuleBase" id="RU000537"/>
    </source>
</evidence>
<dbReference type="InParanoid" id="A0A397S0G8"/>
<dbReference type="EMBL" id="QXEV01000003">
    <property type="protein sequence ID" value="RIA78179.1"/>
    <property type="molecule type" value="Genomic_DNA"/>
</dbReference>
<dbReference type="FunCoup" id="A0A397S0G8">
    <property type="interactions" value="365"/>
</dbReference>
<organism evidence="14 15">
    <name type="scientific">Anaeroplasma bactoclasticum</name>
    <dbReference type="NCBI Taxonomy" id="2088"/>
    <lineage>
        <taxon>Bacteria</taxon>
        <taxon>Bacillati</taxon>
        <taxon>Mycoplasmatota</taxon>
        <taxon>Mollicutes</taxon>
        <taxon>Anaeroplasmatales</taxon>
        <taxon>Anaeroplasmataceae</taxon>
        <taxon>Anaeroplasma</taxon>
    </lineage>
</organism>
<dbReference type="GO" id="GO:0005886">
    <property type="term" value="C:plasma membrane"/>
    <property type="evidence" value="ECO:0007669"/>
    <property type="project" value="UniProtKB-SubCell"/>
</dbReference>
<dbReference type="PROSITE" id="PS00755">
    <property type="entry name" value="SECY_1"/>
    <property type="match status" value="1"/>
</dbReference>
<evidence type="ECO:0000256" key="2">
    <source>
        <dbReference type="ARBA" id="ARBA00005751"/>
    </source>
</evidence>
<feature type="transmembrane region" description="Helical" evidence="10">
    <location>
        <begin position="312"/>
        <end position="332"/>
    </location>
</feature>
<feature type="transmembrane region" description="Helical" evidence="10">
    <location>
        <begin position="152"/>
        <end position="173"/>
    </location>
</feature>
<keyword evidence="15" id="KW-1185">Reference proteome</keyword>
<evidence type="ECO:0000256" key="6">
    <source>
        <dbReference type="ARBA" id="ARBA00022989"/>
    </source>
</evidence>
<evidence type="ECO:0000256" key="3">
    <source>
        <dbReference type="ARBA" id="ARBA00022448"/>
    </source>
</evidence>
<dbReference type="PROSITE" id="PS00756">
    <property type="entry name" value="SECY_2"/>
    <property type="match status" value="1"/>
</dbReference>
<feature type="transmembrane region" description="Helical" evidence="10">
    <location>
        <begin position="68"/>
        <end position="92"/>
    </location>
</feature>
<comment type="similarity">
    <text evidence="2 10 13">Belongs to the SecY/SEC61-alpha family.</text>
</comment>
<dbReference type="Proteomes" id="UP000266506">
    <property type="component" value="Unassembled WGS sequence"/>
</dbReference>
<dbReference type="RefSeq" id="WP_119015656.1">
    <property type="nucleotide sequence ID" value="NZ_QXEV01000003.1"/>
</dbReference>
<dbReference type="PIRSF" id="PIRSF004557">
    <property type="entry name" value="SecY"/>
    <property type="match status" value="1"/>
</dbReference>
<dbReference type="GO" id="GO:0043952">
    <property type="term" value="P:protein transport by the Sec complex"/>
    <property type="evidence" value="ECO:0007669"/>
    <property type="project" value="UniProtKB-UniRule"/>
</dbReference>
<keyword evidence="5 10" id="KW-0653">Protein transport</keyword>
<feature type="transmembrane region" description="Helical" evidence="10">
    <location>
        <begin position="270"/>
        <end position="292"/>
    </location>
</feature>
<dbReference type="PANTHER" id="PTHR10906">
    <property type="entry name" value="SECY/SEC61-ALPHA FAMILY MEMBER"/>
    <property type="match status" value="1"/>
</dbReference>
<evidence type="ECO:0000256" key="9">
    <source>
        <dbReference type="ARBA" id="ARBA00039733"/>
    </source>
</evidence>
<accession>A0A397S0G8</accession>
<proteinExistence type="inferred from homology"/>
<dbReference type="Gene3D" id="1.10.3370.10">
    <property type="entry name" value="SecY subunit domain"/>
    <property type="match status" value="1"/>
</dbReference>
<dbReference type="GO" id="GO:0006605">
    <property type="term" value="P:protein targeting"/>
    <property type="evidence" value="ECO:0007669"/>
    <property type="project" value="UniProtKB-UniRule"/>
</dbReference>
<dbReference type="FunFam" id="1.10.3370.10:FF:000001">
    <property type="entry name" value="Preprotein translocase subunit SecY"/>
    <property type="match status" value="1"/>
</dbReference>
<feature type="transmembrane region" description="Helical" evidence="10">
    <location>
        <begin position="400"/>
        <end position="420"/>
    </location>
</feature>
<feature type="transmembrane region" description="Helical" evidence="10">
    <location>
        <begin position="180"/>
        <end position="198"/>
    </location>
</feature>
<comment type="subcellular location">
    <subcellularLocation>
        <location evidence="10">Cell membrane</location>
        <topology evidence="10">Multi-pass membrane protein</topology>
    </subcellularLocation>
    <subcellularLocation>
        <location evidence="1 12">Membrane</location>
        <topology evidence="1 12">Multi-pass membrane protein</topology>
    </subcellularLocation>
</comment>
<dbReference type="InterPro" id="IPR002208">
    <property type="entry name" value="SecY/SEC61-alpha"/>
</dbReference>
<keyword evidence="6 10" id="KW-1133">Transmembrane helix</keyword>
<dbReference type="NCBIfam" id="TIGR00967">
    <property type="entry name" value="3a0501s007"/>
    <property type="match status" value="1"/>
</dbReference>